<dbReference type="Pfam" id="PF13690">
    <property type="entry name" value="CheX"/>
    <property type="match status" value="1"/>
</dbReference>
<feature type="domain" description="Chemotaxis phosphatase CheX-like" evidence="2">
    <location>
        <begin position="51"/>
        <end position="123"/>
    </location>
</feature>
<gene>
    <name evidence="3" type="ORF">L9S41_11885</name>
</gene>
<organism evidence="3 4">
    <name type="scientific">Geoalkalibacter halelectricus</name>
    <dbReference type="NCBI Taxonomy" id="2847045"/>
    <lineage>
        <taxon>Bacteria</taxon>
        <taxon>Pseudomonadati</taxon>
        <taxon>Thermodesulfobacteriota</taxon>
        <taxon>Desulfuromonadia</taxon>
        <taxon>Desulfuromonadales</taxon>
        <taxon>Geoalkalibacteraceae</taxon>
        <taxon>Geoalkalibacter</taxon>
    </lineage>
</organism>
<protein>
    <submittedName>
        <fullName evidence="3">Chemotaxis protein CheX</fullName>
    </submittedName>
</protein>
<evidence type="ECO:0000259" key="2">
    <source>
        <dbReference type="Pfam" id="PF13690"/>
    </source>
</evidence>
<dbReference type="InterPro" id="IPR028976">
    <property type="entry name" value="CheC-like_sf"/>
</dbReference>
<evidence type="ECO:0000313" key="3">
    <source>
        <dbReference type="EMBL" id="UWZ78388.1"/>
    </source>
</evidence>
<proteinExistence type="predicted"/>
<dbReference type="InterPro" id="IPR028051">
    <property type="entry name" value="CheX-like_dom"/>
</dbReference>
<dbReference type="EMBL" id="CP092109">
    <property type="protein sequence ID" value="UWZ78388.1"/>
    <property type="molecule type" value="Genomic_DNA"/>
</dbReference>
<evidence type="ECO:0000256" key="1">
    <source>
        <dbReference type="ARBA" id="ARBA00022500"/>
    </source>
</evidence>
<dbReference type="Proteomes" id="UP001060414">
    <property type="component" value="Chromosome"/>
</dbReference>
<sequence length="160" mass="17869">MPPEMPPHIEQAMFEAVSTTLENMAFMDIQPLRVPHDCDGHARVFRASLLVKDPLQGELCLIMPEELLREIASGIYAAPPEELPRRKLSDILTELLNTIAGLFLSRALPANQTFELGLPEITEVNCREIEPTLLQWHFQADAGHFCLSAGGDSWNQLLVP</sequence>
<name>A0ABY5ZGW1_9BACT</name>
<evidence type="ECO:0000313" key="4">
    <source>
        <dbReference type="Proteomes" id="UP001060414"/>
    </source>
</evidence>
<dbReference type="Gene3D" id="3.40.1550.10">
    <property type="entry name" value="CheC-like"/>
    <property type="match status" value="1"/>
</dbReference>
<reference evidence="3" key="1">
    <citation type="journal article" date="2022" name="Environ. Microbiol.">
        <title>Geoalkalibacter halelectricus SAP #1 sp. nov. possessing extracellular electron transfer and mineral#reducing capabilities from a haloalkaline environment.</title>
        <authorList>
            <person name="Yadav S."/>
            <person name="Singh R."/>
            <person name="Sundharam S.S."/>
            <person name="Chaudhary S."/>
            <person name="Krishnamurthi S."/>
            <person name="Patil S.A."/>
        </authorList>
    </citation>
    <scope>NUCLEOTIDE SEQUENCE</scope>
    <source>
        <strain evidence="3">SAP-1</strain>
    </source>
</reference>
<accession>A0ABY5ZGW1</accession>
<dbReference type="RefSeq" id="WP_260746737.1">
    <property type="nucleotide sequence ID" value="NZ_CP092109.1"/>
</dbReference>
<keyword evidence="4" id="KW-1185">Reference proteome</keyword>
<keyword evidence="1" id="KW-0145">Chemotaxis</keyword>
<dbReference type="SUPFAM" id="SSF103039">
    <property type="entry name" value="CheC-like"/>
    <property type="match status" value="1"/>
</dbReference>